<dbReference type="PANTHER" id="PTHR47099:SF1">
    <property type="entry name" value="METHYLCOBAMIDE:COM METHYLTRANSFERASE MTBA"/>
    <property type="match status" value="1"/>
</dbReference>
<evidence type="ECO:0000313" key="8">
    <source>
        <dbReference type="EMBL" id="MBI2876193.1"/>
    </source>
</evidence>
<organism evidence="8 9">
    <name type="scientific">Tectimicrobiota bacterium</name>
    <dbReference type="NCBI Taxonomy" id="2528274"/>
    <lineage>
        <taxon>Bacteria</taxon>
        <taxon>Pseudomonadati</taxon>
        <taxon>Nitrospinota/Tectimicrobiota group</taxon>
        <taxon>Candidatus Tectimicrobiota</taxon>
    </lineage>
</organism>
<dbReference type="EMBL" id="JACPRF010000150">
    <property type="protein sequence ID" value="MBI2876193.1"/>
    <property type="molecule type" value="Genomic_DNA"/>
</dbReference>
<evidence type="ECO:0000256" key="5">
    <source>
        <dbReference type="ARBA" id="ARBA00022833"/>
    </source>
</evidence>
<dbReference type="InterPro" id="IPR000257">
    <property type="entry name" value="Uroporphyrinogen_deCOase"/>
</dbReference>
<name>A0A932FW70_UNCTE</name>
<dbReference type="Proteomes" id="UP000769766">
    <property type="component" value="Unassembled WGS sequence"/>
</dbReference>
<dbReference type="GO" id="GO:0006730">
    <property type="term" value="P:one-carbon metabolic process"/>
    <property type="evidence" value="ECO:0007669"/>
    <property type="project" value="InterPro"/>
</dbReference>
<keyword evidence="5" id="KW-0862">Zinc</keyword>
<dbReference type="AlphaFoldDB" id="A0A932FW70"/>
<sequence length="342" mass="36982">MPLTPRERVLNLFARQPIDRIPCFSGMGNVITEGMRVHGIRFAEAHADARQMATLAASMYQLCGYECAVVPFDLGVEAEVLGCTLNRYEGVESDDILYPTIREKVVTRAEEIRIPAGLEGQGRVPVVCRALRLLRQEVGAEVAVGSYLLGPFTLAGQVMELNDLLKMSFKQPAAVNAMLERLSDLIIALAGIYQDAGADYLTFRVMGACADVLNPRVFRNLIQPHLTRILGAISGPKVLHICGSTNAIVPAMAECGADAISVDQKNDLVQTRLELGPDVLLFGNFDPYKIQGQGTPQQAEEAAQACIASGVNAVWPGCDIWPTAPAENVRALVQATQVAHRS</sequence>
<dbReference type="Pfam" id="PF01208">
    <property type="entry name" value="URO-D"/>
    <property type="match status" value="1"/>
</dbReference>
<dbReference type="GO" id="GO:0046872">
    <property type="term" value="F:metal ion binding"/>
    <property type="evidence" value="ECO:0007669"/>
    <property type="project" value="UniProtKB-KW"/>
</dbReference>
<dbReference type="NCBIfam" id="NF004889">
    <property type="entry name" value="PRK06252.1"/>
    <property type="match status" value="1"/>
</dbReference>
<dbReference type="EC" id="2.1.1.-" evidence="8"/>
<evidence type="ECO:0000259" key="7">
    <source>
        <dbReference type="Pfam" id="PF01208"/>
    </source>
</evidence>
<gene>
    <name evidence="8" type="ORF">HYY20_04865</name>
</gene>
<keyword evidence="3 8" id="KW-0808">Transferase</keyword>
<keyword evidence="2 8" id="KW-0489">Methyltransferase</keyword>
<dbReference type="SUPFAM" id="SSF51726">
    <property type="entry name" value="UROD/MetE-like"/>
    <property type="match status" value="1"/>
</dbReference>
<evidence type="ECO:0000256" key="2">
    <source>
        <dbReference type="ARBA" id="ARBA00022603"/>
    </source>
</evidence>
<accession>A0A932FW70</accession>
<evidence type="ECO:0000313" key="9">
    <source>
        <dbReference type="Proteomes" id="UP000769766"/>
    </source>
</evidence>
<feature type="domain" description="Uroporphyrinogen decarboxylase (URO-D)" evidence="7">
    <location>
        <begin position="4"/>
        <end position="336"/>
    </location>
</feature>
<dbReference type="NCBIfam" id="TIGR01463">
    <property type="entry name" value="mtaA_cmuA"/>
    <property type="match status" value="1"/>
</dbReference>
<dbReference type="InterPro" id="IPR006360">
    <property type="entry name" value="Mtase_MtaA_CmuA"/>
</dbReference>
<protein>
    <submittedName>
        <fullName evidence="8">MtaA/CmuA family methyltransferase</fullName>
        <ecNumber evidence="8">2.1.1.-</ecNumber>
    </submittedName>
</protein>
<comment type="caution">
    <text evidence="8">The sequence shown here is derived from an EMBL/GenBank/DDBJ whole genome shotgun (WGS) entry which is preliminary data.</text>
</comment>
<keyword evidence="6" id="KW-0484">Methanogenesis</keyword>
<comment type="cofactor">
    <cofactor evidence="1">
        <name>Zn(2+)</name>
        <dbReference type="ChEBI" id="CHEBI:29105"/>
    </cofactor>
</comment>
<dbReference type="GO" id="GO:0008168">
    <property type="term" value="F:methyltransferase activity"/>
    <property type="evidence" value="ECO:0007669"/>
    <property type="project" value="UniProtKB-KW"/>
</dbReference>
<dbReference type="GO" id="GO:0004853">
    <property type="term" value="F:uroporphyrinogen decarboxylase activity"/>
    <property type="evidence" value="ECO:0007669"/>
    <property type="project" value="InterPro"/>
</dbReference>
<dbReference type="GO" id="GO:0015948">
    <property type="term" value="P:methanogenesis"/>
    <property type="evidence" value="ECO:0007669"/>
    <property type="project" value="UniProtKB-KW"/>
</dbReference>
<proteinExistence type="predicted"/>
<evidence type="ECO:0000256" key="4">
    <source>
        <dbReference type="ARBA" id="ARBA00022723"/>
    </source>
</evidence>
<keyword evidence="4" id="KW-0479">Metal-binding</keyword>
<dbReference type="InterPro" id="IPR052024">
    <property type="entry name" value="Methanogen_methyltrans"/>
</dbReference>
<dbReference type="PANTHER" id="PTHR47099">
    <property type="entry name" value="METHYLCOBAMIDE:COM METHYLTRANSFERASE MTBA"/>
    <property type="match status" value="1"/>
</dbReference>
<reference evidence="8" key="1">
    <citation type="submission" date="2020-07" db="EMBL/GenBank/DDBJ databases">
        <title>Huge and variable diversity of episymbiotic CPR bacteria and DPANN archaea in groundwater ecosystems.</title>
        <authorList>
            <person name="He C.Y."/>
            <person name="Keren R."/>
            <person name="Whittaker M."/>
            <person name="Farag I.F."/>
            <person name="Doudna J."/>
            <person name="Cate J.H.D."/>
            <person name="Banfield J.F."/>
        </authorList>
    </citation>
    <scope>NUCLEOTIDE SEQUENCE</scope>
    <source>
        <strain evidence="8">NC_groundwater_672_Ag_B-0.1um_62_36</strain>
    </source>
</reference>
<dbReference type="Gene3D" id="3.20.20.210">
    <property type="match status" value="1"/>
</dbReference>
<dbReference type="GO" id="GO:0032259">
    <property type="term" value="P:methylation"/>
    <property type="evidence" value="ECO:0007669"/>
    <property type="project" value="UniProtKB-KW"/>
</dbReference>
<dbReference type="InterPro" id="IPR038071">
    <property type="entry name" value="UROD/MetE-like_sf"/>
</dbReference>
<evidence type="ECO:0000256" key="3">
    <source>
        <dbReference type="ARBA" id="ARBA00022679"/>
    </source>
</evidence>
<evidence type="ECO:0000256" key="1">
    <source>
        <dbReference type="ARBA" id="ARBA00001947"/>
    </source>
</evidence>
<evidence type="ECO:0000256" key="6">
    <source>
        <dbReference type="ARBA" id="ARBA00022994"/>
    </source>
</evidence>
<dbReference type="GO" id="GO:0006779">
    <property type="term" value="P:porphyrin-containing compound biosynthetic process"/>
    <property type="evidence" value="ECO:0007669"/>
    <property type="project" value="InterPro"/>
</dbReference>